<feature type="compositionally biased region" description="Polar residues" evidence="1">
    <location>
        <begin position="133"/>
        <end position="144"/>
    </location>
</feature>
<feature type="compositionally biased region" description="Basic and acidic residues" evidence="1">
    <location>
        <begin position="303"/>
        <end position="313"/>
    </location>
</feature>
<evidence type="ECO:0000313" key="3">
    <source>
        <dbReference type="Proteomes" id="UP001174136"/>
    </source>
</evidence>
<evidence type="ECO:0000256" key="1">
    <source>
        <dbReference type="SAM" id="MobiDB-lite"/>
    </source>
</evidence>
<protein>
    <submittedName>
        <fullName evidence="2">Uncharacterized protein</fullName>
    </submittedName>
</protein>
<dbReference type="Proteomes" id="UP001174136">
    <property type="component" value="Unassembled WGS sequence"/>
</dbReference>
<comment type="caution">
    <text evidence="2">The sequence shown here is derived from an EMBL/GenBank/DDBJ whole genome shotgun (WGS) entry which is preliminary data.</text>
</comment>
<dbReference type="AlphaFoldDB" id="A0AA47P3D4"/>
<gene>
    <name evidence="2" type="ORF">N1851_010394</name>
</gene>
<sequence>MRRRRRRRASQGQAERGGGRIFSHLFSLIKEDMRLQREAEERREQEIKERMERLFCLLVRIREAVLFFFHNGLEATSAFLVFFDDELDLRPIEMLFVPEHGVARHIGSQTAGERCIDALVKQQLARLNRHRTSSQTCTETQINNAKPPHRQDQDLRSRVQNQKPTSGPEPKTKTMMTQDPEMDHPPWGGEVRRGIARVSRRRRFCTGARARRGAVGADAAVVPPRVRRRHPQHGERAVAGRLALQQDPRRELLLHVREGGVQVAQEHEPRAVPPLPVPQQVVHPRGAVRARQRHVGARRRRDGTRLGHGDDVGRPGPRRST</sequence>
<feature type="compositionally biased region" description="Basic residues" evidence="1">
    <location>
        <begin position="286"/>
        <end position="302"/>
    </location>
</feature>
<organism evidence="2 3">
    <name type="scientific">Merluccius polli</name>
    <name type="common">Benguela hake</name>
    <name type="synonym">Merluccius cadenati</name>
    <dbReference type="NCBI Taxonomy" id="89951"/>
    <lineage>
        <taxon>Eukaryota</taxon>
        <taxon>Metazoa</taxon>
        <taxon>Chordata</taxon>
        <taxon>Craniata</taxon>
        <taxon>Vertebrata</taxon>
        <taxon>Euteleostomi</taxon>
        <taxon>Actinopterygii</taxon>
        <taxon>Neopterygii</taxon>
        <taxon>Teleostei</taxon>
        <taxon>Neoteleostei</taxon>
        <taxon>Acanthomorphata</taxon>
        <taxon>Zeiogadaria</taxon>
        <taxon>Gadariae</taxon>
        <taxon>Gadiformes</taxon>
        <taxon>Gadoidei</taxon>
        <taxon>Merlucciidae</taxon>
        <taxon>Merluccius</taxon>
    </lineage>
</organism>
<name>A0AA47P3D4_MERPO</name>
<feature type="region of interest" description="Disordered" evidence="1">
    <location>
        <begin position="266"/>
        <end position="321"/>
    </location>
</feature>
<accession>A0AA47P3D4</accession>
<keyword evidence="3" id="KW-1185">Reference proteome</keyword>
<dbReference type="EMBL" id="JAOPHQ010001870">
    <property type="protein sequence ID" value="KAK0149086.1"/>
    <property type="molecule type" value="Genomic_DNA"/>
</dbReference>
<reference evidence="2" key="1">
    <citation type="journal article" date="2023" name="Front. Mar. Sci.">
        <title>A new Merluccius polli reference genome to investigate the effects of global change in West African waters.</title>
        <authorList>
            <person name="Mateo J.L."/>
            <person name="Blanco-Fernandez C."/>
            <person name="Garcia-Vazquez E."/>
            <person name="Machado-Schiaffino G."/>
        </authorList>
    </citation>
    <scope>NUCLEOTIDE SEQUENCE</scope>
    <source>
        <strain evidence="2">C29</strain>
        <tissue evidence="2">Fin</tissue>
    </source>
</reference>
<feature type="region of interest" description="Disordered" evidence="1">
    <location>
        <begin position="127"/>
        <end position="190"/>
    </location>
</feature>
<evidence type="ECO:0000313" key="2">
    <source>
        <dbReference type="EMBL" id="KAK0149086.1"/>
    </source>
</evidence>
<proteinExistence type="predicted"/>